<keyword evidence="2 4" id="KW-0067">ATP-binding</keyword>
<dbReference type="SUPFAM" id="SSF52540">
    <property type="entry name" value="P-loop containing nucleoside triphosphate hydrolases"/>
    <property type="match status" value="1"/>
</dbReference>
<dbReference type="Proteomes" id="UP000033558">
    <property type="component" value="Unassembled WGS sequence"/>
</dbReference>
<dbReference type="InterPro" id="IPR027417">
    <property type="entry name" value="P-loop_NTPase"/>
</dbReference>
<sequence>MMDSQILLSIQNLTKSFANQVVLSHVQLTCARGQLSGLLGQNGAGKTTLLKSILSLNYLDQGQIMFDGVDIANGQHEFKRSQIGSLIEYPHFPSHYTVQQVLQEQITMMGQKTTPEYITTIGDLLDLDPIWNISVKKLSLGAKQRVGLARAVCTCPQLLLLDEPLNGLDPLAVQRVITLLKFLLAHNTCILVATHLFADLQKLTNHWYLVKNQQVQPITVATMTTANLQKYFGNQYED</sequence>
<keyword evidence="1" id="KW-0547">Nucleotide-binding</keyword>
<evidence type="ECO:0000313" key="4">
    <source>
        <dbReference type="EMBL" id="KJY63264.1"/>
    </source>
</evidence>
<dbReference type="PANTHER" id="PTHR43158">
    <property type="entry name" value="SKFA PEPTIDE EXPORT ATP-BINDING PROTEIN SKFE"/>
    <property type="match status" value="1"/>
</dbReference>
<dbReference type="EMBL" id="JXJQ01000002">
    <property type="protein sequence ID" value="KJY63264.1"/>
    <property type="molecule type" value="Genomic_DNA"/>
</dbReference>
<dbReference type="CDD" id="cd03230">
    <property type="entry name" value="ABC_DR_subfamily_A"/>
    <property type="match status" value="1"/>
</dbReference>
<dbReference type="Pfam" id="PF00005">
    <property type="entry name" value="ABC_tran"/>
    <property type="match status" value="1"/>
</dbReference>
<dbReference type="GO" id="GO:0005524">
    <property type="term" value="F:ATP binding"/>
    <property type="evidence" value="ECO:0007669"/>
    <property type="project" value="UniProtKB-KW"/>
</dbReference>
<protein>
    <submittedName>
        <fullName evidence="4">Lipopolysaccharide export system ATP-binding protein lptB</fullName>
    </submittedName>
</protein>
<name>A0A0F4LY69_9LACO</name>
<reference evidence="4 5" key="1">
    <citation type="submission" date="2015-01" db="EMBL/GenBank/DDBJ databases">
        <title>Comparative genomics of the lactic acid bacteria isolated from the honey bee gut.</title>
        <authorList>
            <person name="Ellegaard K.M."/>
            <person name="Tamarit D."/>
            <person name="Javelind E."/>
            <person name="Olofsson T."/>
            <person name="Andersson S.G."/>
            <person name="Vasquez A."/>
        </authorList>
    </citation>
    <scope>NUCLEOTIDE SEQUENCE [LARGE SCALE GENOMIC DNA]</scope>
    <source>
        <strain evidence="4 5">Bin4</strain>
    </source>
</reference>
<evidence type="ECO:0000256" key="1">
    <source>
        <dbReference type="ARBA" id="ARBA00022741"/>
    </source>
</evidence>
<organism evidence="4 5">
    <name type="scientific">Bombilactobacillus mellifer</name>
    <dbReference type="NCBI Taxonomy" id="1218492"/>
    <lineage>
        <taxon>Bacteria</taxon>
        <taxon>Bacillati</taxon>
        <taxon>Bacillota</taxon>
        <taxon>Bacilli</taxon>
        <taxon>Lactobacillales</taxon>
        <taxon>Lactobacillaceae</taxon>
        <taxon>Bombilactobacillus</taxon>
    </lineage>
</organism>
<dbReference type="Gene3D" id="3.40.50.300">
    <property type="entry name" value="P-loop containing nucleotide triphosphate hydrolases"/>
    <property type="match status" value="1"/>
</dbReference>
<proteinExistence type="predicted"/>
<dbReference type="PROSITE" id="PS50893">
    <property type="entry name" value="ABC_TRANSPORTER_2"/>
    <property type="match status" value="1"/>
</dbReference>
<comment type="caution">
    <text evidence="4">The sequence shown here is derived from an EMBL/GenBank/DDBJ whole genome shotgun (WGS) entry which is preliminary data.</text>
</comment>
<evidence type="ECO:0000313" key="5">
    <source>
        <dbReference type="Proteomes" id="UP000033558"/>
    </source>
</evidence>
<dbReference type="RefSeq" id="WP_046315371.1">
    <property type="nucleotide sequence ID" value="NZ_JBHSZT010000003.1"/>
</dbReference>
<evidence type="ECO:0000259" key="3">
    <source>
        <dbReference type="PROSITE" id="PS50893"/>
    </source>
</evidence>
<feature type="domain" description="ABC transporter" evidence="3">
    <location>
        <begin position="8"/>
        <end position="237"/>
    </location>
</feature>
<keyword evidence="5" id="KW-1185">Reference proteome</keyword>
<dbReference type="GO" id="GO:0016887">
    <property type="term" value="F:ATP hydrolysis activity"/>
    <property type="evidence" value="ECO:0007669"/>
    <property type="project" value="InterPro"/>
</dbReference>
<evidence type="ECO:0000256" key="2">
    <source>
        <dbReference type="ARBA" id="ARBA00022840"/>
    </source>
</evidence>
<dbReference type="PANTHER" id="PTHR43158:SF8">
    <property type="entry name" value="LANTIBIOTIC ABC TRANSPORTER,ATP-BINDING PROTEIN"/>
    <property type="match status" value="1"/>
</dbReference>
<dbReference type="STRING" id="1218492.JG30_01760"/>
<dbReference type="AlphaFoldDB" id="A0A0F4LY69"/>
<dbReference type="InterPro" id="IPR003593">
    <property type="entry name" value="AAA+_ATPase"/>
</dbReference>
<gene>
    <name evidence="4" type="ORF">JG30_01760</name>
</gene>
<dbReference type="InterPro" id="IPR003439">
    <property type="entry name" value="ABC_transporter-like_ATP-bd"/>
</dbReference>
<dbReference type="PATRIC" id="fig|1218492.5.peg.289"/>
<dbReference type="OrthoDB" id="9804819at2"/>
<dbReference type="SMART" id="SM00382">
    <property type="entry name" value="AAA"/>
    <property type="match status" value="1"/>
</dbReference>
<dbReference type="HOGENOM" id="CLU_000604_1_2_9"/>
<accession>A0A0F4LY69</accession>